<dbReference type="EMBL" id="LAZR01036573">
    <property type="protein sequence ID" value="KKL24494.1"/>
    <property type="molecule type" value="Genomic_DNA"/>
</dbReference>
<sequence>MTIETYVYAIVGVHCKDVVTGKTKNKERGCDHPESASGLPETSAKFCAVCGKKMWIETTVEHHASDKLEHLQEWYGNEEGEVDETAISMIYSQMCGPTEFVVGRVLENMDLGDCVPTNFNVLTDLEWATAYEQTKAALEPLGLWDPEKFGYMLYAISI</sequence>
<protein>
    <submittedName>
        <fullName evidence="1">Uncharacterized protein</fullName>
    </submittedName>
</protein>
<comment type="caution">
    <text evidence="1">The sequence shown here is derived from an EMBL/GenBank/DDBJ whole genome shotgun (WGS) entry which is preliminary data.</text>
</comment>
<organism evidence="1">
    <name type="scientific">marine sediment metagenome</name>
    <dbReference type="NCBI Taxonomy" id="412755"/>
    <lineage>
        <taxon>unclassified sequences</taxon>
        <taxon>metagenomes</taxon>
        <taxon>ecological metagenomes</taxon>
    </lineage>
</organism>
<dbReference type="AlphaFoldDB" id="A0A0F9BRG0"/>
<accession>A0A0F9BRG0</accession>
<evidence type="ECO:0000313" key="1">
    <source>
        <dbReference type="EMBL" id="KKL24494.1"/>
    </source>
</evidence>
<reference evidence="1" key="1">
    <citation type="journal article" date="2015" name="Nature">
        <title>Complex archaea that bridge the gap between prokaryotes and eukaryotes.</title>
        <authorList>
            <person name="Spang A."/>
            <person name="Saw J.H."/>
            <person name="Jorgensen S.L."/>
            <person name="Zaremba-Niedzwiedzka K."/>
            <person name="Martijn J."/>
            <person name="Lind A.E."/>
            <person name="van Eijk R."/>
            <person name="Schleper C."/>
            <person name="Guy L."/>
            <person name="Ettema T.J."/>
        </authorList>
    </citation>
    <scope>NUCLEOTIDE SEQUENCE</scope>
</reference>
<name>A0A0F9BRG0_9ZZZZ</name>
<proteinExistence type="predicted"/>
<gene>
    <name evidence="1" type="ORF">LCGC14_2414780</name>
</gene>